<reference evidence="2" key="1">
    <citation type="journal article" date="2022" name="bioRxiv">
        <title>Sequencing and chromosome-scale assembly of the giantPleurodeles waltlgenome.</title>
        <authorList>
            <person name="Brown T."/>
            <person name="Elewa A."/>
            <person name="Iarovenko S."/>
            <person name="Subramanian E."/>
            <person name="Araus A.J."/>
            <person name="Petzold A."/>
            <person name="Susuki M."/>
            <person name="Suzuki K.-i.T."/>
            <person name="Hayashi T."/>
            <person name="Toyoda A."/>
            <person name="Oliveira C."/>
            <person name="Osipova E."/>
            <person name="Leigh N.D."/>
            <person name="Simon A."/>
            <person name="Yun M.H."/>
        </authorList>
    </citation>
    <scope>NUCLEOTIDE SEQUENCE</scope>
    <source>
        <strain evidence="2">20211129_DDA</strain>
        <tissue evidence="2">Liver</tissue>
    </source>
</reference>
<evidence type="ECO:0000313" key="2">
    <source>
        <dbReference type="EMBL" id="KAJ1201297.1"/>
    </source>
</evidence>
<sequence length="81" mass="9492">MHWQCPWGTHQSDDHPEENPNPDIRVGAASPGREKEKTEPEEMRDSREQEEEKSMTQNERSQKEDDQGEERRKGFEGEALI</sequence>
<organism evidence="2 3">
    <name type="scientific">Pleurodeles waltl</name>
    <name type="common">Iberian ribbed newt</name>
    <dbReference type="NCBI Taxonomy" id="8319"/>
    <lineage>
        <taxon>Eukaryota</taxon>
        <taxon>Metazoa</taxon>
        <taxon>Chordata</taxon>
        <taxon>Craniata</taxon>
        <taxon>Vertebrata</taxon>
        <taxon>Euteleostomi</taxon>
        <taxon>Amphibia</taxon>
        <taxon>Batrachia</taxon>
        <taxon>Caudata</taxon>
        <taxon>Salamandroidea</taxon>
        <taxon>Salamandridae</taxon>
        <taxon>Pleurodelinae</taxon>
        <taxon>Pleurodeles</taxon>
    </lineage>
</organism>
<dbReference type="AlphaFoldDB" id="A0AAV7VKK0"/>
<gene>
    <name evidence="2" type="ORF">NDU88_005110</name>
</gene>
<comment type="caution">
    <text evidence="2">The sequence shown here is derived from an EMBL/GenBank/DDBJ whole genome shotgun (WGS) entry which is preliminary data.</text>
</comment>
<name>A0AAV7VKK0_PLEWA</name>
<proteinExistence type="predicted"/>
<evidence type="ECO:0000256" key="1">
    <source>
        <dbReference type="SAM" id="MobiDB-lite"/>
    </source>
</evidence>
<dbReference type="Proteomes" id="UP001066276">
    <property type="component" value="Chromosome 2_1"/>
</dbReference>
<protein>
    <submittedName>
        <fullName evidence="2">Uncharacterized protein</fullName>
    </submittedName>
</protein>
<dbReference type="EMBL" id="JANPWB010000003">
    <property type="protein sequence ID" value="KAJ1201297.1"/>
    <property type="molecule type" value="Genomic_DNA"/>
</dbReference>
<accession>A0AAV7VKK0</accession>
<evidence type="ECO:0000313" key="3">
    <source>
        <dbReference type="Proteomes" id="UP001066276"/>
    </source>
</evidence>
<feature type="compositionally biased region" description="Basic and acidic residues" evidence="1">
    <location>
        <begin position="32"/>
        <end position="81"/>
    </location>
</feature>
<keyword evidence="3" id="KW-1185">Reference proteome</keyword>
<feature type="region of interest" description="Disordered" evidence="1">
    <location>
        <begin position="1"/>
        <end position="81"/>
    </location>
</feature>